<keyword evidence="1" id="KW-1015">Disulfide bond</keyword>
<reference evidence="4 5" key="1">
    <citation type="submission" date="2020-01" db="EMBL/GenBank/DDBJ databases">
        <title>Draft genome sequence of Cand. Neptunochlamydia vexilliferae K9.</title>
        <authorList>
            <person name="Schulz F."/>
            <person name="Koestlbacher S."/>
            <person name="Wascher F."/>
            <person name="Pizzetti I."/>
            <person name="Horn M."/>
        </authorList>
    </citation>
    <scope>NUCLEOTIDE SEQUENCE [LARGE SCALE GENOMIC DNA]</scope>
    <source>
        <strain evidence="4 5">K9</strain>
    </source>
</reference>
<dbReference type="InterPro" id="IPR014025">
    <property type="entry name" value="Glutaredoxin_subgr"/>
</dbReference>
<dbReference type="InterPro" id="IPR002109">
    <property type="entry name" value="Glutaredoxin"/>
</dbReference>
<gene>
    <name evidence="4" type="ORF">NEPTK9_000726</name>
</gene>
<dbReference type="CDD" id="cd02066">
    <property type="entry name" value="GRX_family"/>
    <property type="match status" value="1"/>
</dbReference>
<dbReference type="PROSITE" id="PS00195">
    <property type="entry name" value="GLUTAREDOXIN_1"/>
    <property type="match status" value="1"/>
</dbReference>
<comment type="caution">
    <text evidence="4">The sequence shown here is derived from an EMBL/GenBank/DDBJ whole genome shotgun (WGS) entry which is preliminary data.</text>
</comment>
<organism evidence="4 5">
    <name type="scientific">Candidatus Neptunichlamydia vexilliferae</name>
    <dbReference type="NCBI Taxonomy" id="1651774"/>
    <lineage>
        <taxon>Bacteria</taxon>
        <taxon>Pseudomonadati</taxon>
        <taxon>Chlamydiota</taxon>
        <taxon>Chlamydiia</taxon>
        <taxon>Parachlamydiales</taxon>
        <taxon>Simkaniaceae</taxon>
        <taxon>Candidatus Neptunichlamydia</taxon>
    </lineage>
</organism>
<dbReference type="Gene3D" id="3.40.30.10">
    <property type="entry name" value="Glutaredoxin"/>
    <property type="match status" value="1"/>
</dbReference>
<proteinExistence type="predicted"/>
<dbReference type="Proteomes" id="UP001194714">
    <property type="component" value="Unassembled WGS sequence"/>
</dbReference>
<name>A0ABS0AYL4_9BACT</name>
<keyword evidence="5" id="KW-1185">Reference proteome</keyword>
<keyword evidence="2" id="KW-0676">Redox-active center</keyword>
<protein>
    <recommendedName>
        <fullName evidence="3">GST N-terminal domain-containing protein</fullName>
    </recommendedName>
</protein>
<dbReference type="PROSITE" id="PS51354">
    <property type="entry name" value="GLUTAREDOXIN_2"/>
    <property type="match status" value="1"/>
</dbReference>
<dbReference type="InterPro" id="IPR004045">
    <property type="entry name" value="Glutathione_S-Trfase_N"/>
</dbReference>
<dbReference type="PROSITE" id="PS50404">
    <property type="entry name" value="GST_NTER"/>
    <property type="match status" value="1"/>
</dbReference>
<sequence>MWVKIPIYTMMYDIDPAIIQPAYCEERTVTQLKCVEKPELVLYMRPSCPYCQRVTRYLQSIGKTIPQKDIGKDKQAAAELIRVGGKRQVPCLFINGKPLYESRDIINWLKANQDKY</sequence>
<evidence type="ECO:0000313" key="5">
    <source>
        <dbReference type="Proteomes" id="UP001194714"/>
    </source>
</evidence>
<dbReference type="Pfam" id="PF00462">
    <property type="entry name" value="Glutaredoxin"/>
    <property type="match status" value="1"/>
</dbReference>
<dbReference type="EMBL" id="JAAEJV010000014">
    <property type="protein sequence ID" value="MBF5059218.1"/>
    <property type="molecule type" value="Genomic_DNA"/>
</dbReference>
<feature type="domain" description="GST N-terminal" evidence="3">
    <location>
        <begin position="38"/>
        <end position="116"/>
    </location>
</feature>
<dbReference type="PRINTS" id="PR00160">
    <property type="entry name" value="GLUTAREDOXIN"/>
</dbReference>
<evidence type="ECO:0000259" key="3">
    <source>
        <dbReference type="PROSITE" id="PS50404"/>
    </source>
</evidence>
<evidence type="ECO:0000313" key="4">
    <source>
        <dbReference type="EMBL" id="MBF5059218.1"/>
    </source>
</evidence>
<accession>A0ABS0AYL4</accession>
<dbReference type="SUPFAM" id="SSF52833">
    <property type="entry name" value="Thioredoxin-like"/>
    <property type="match status" value="1"/>
</dbReference>
<evidence type="ECO:0000256" key="2">
    <source>
        <dbReference type="ARBA" id="ARBA00023284"/>
    </source>
</evidence>
<dbReference type="InterPro" id="IPR011767">
    <property type="entry name" value="GLR_AS"/>
</dbReference>
<dbReference type="InterPro" id="IPR036249">
    <property type="entry name" value="Thioredoxin-like_sf"/>
</dbReference>
<evidence type="ECO:0000256" key="1">
    <source>
        <dbReference type="ARBA" id="ARBA00023157"/>
    </source>
</evidence>